<name>B8MU94_TALSN</name>
<evidence type="ECO:0000313" key="2">
    <source>
        <dbReference type="EMBL" id="EED11598.1"/>
    </source>
</evidence>
<accession>B8MU94</accession>
<dbReference type="InParanoid" id="B8MU94"/>
<dbReference type="InterPro" id="IPR050863">
    <property type="entry name" value="CenT-Element_Derived"/>
</dbReference>
<dbReference type="PANTHER" id="PTHR19303">
    <property type="entry name" value="TRANSPOSON"/>
    <property type="match status" value="1"/>
</dbReference>
<dbReference type="OrthoDB" id="4230168at2759"/>
<dbReference type="EMBL" id="EQ962661">
    <property type="protein sequence ID" value="EED11598.1"/>
    <property type="molecule type" value="Genomic_DNA"/>
</dbReference>
<reference evidence="3" key="1">
    <citation type="journal article" date="2015" name="Genome Announc.">
        <title>Genome sequence of the AIDS-associated pathogen Penicillium marneffei (ATCC18224) and its near taxonomic relative Talaromyces stipitatus (ATCC10500).</title>
        <authorList>
            <person name="Nierman W.C."/>
            <person name="Fedorova-Abrams N.D."/>
            <person name="Andrianopoulos A."/>
        </authorList>
    </citation>
    <scope>NUCLEOTIDE SEQUENCE [LARGE SCALE GENOMIC DNA]</scope>
    <source>
        <strain evidence="3">ATCC 10500 / CBS 375.48 / QM 6759 / NRRL 1006</strain>
    </source>
</reference>
<dbReference type="STRING" id="441959.B8MU94"/>
<dbReference type="HOGENOM" id="CLU_013929_14_2_1"/>
<dbReference type="AlphaFoldDB" id="B8MU94"/>
<dbReference type="GeneID" id="8106837"/>
<gene>
    <name evidence="2" type="ORF">TSTA_107890</name>
</gene>
<dbReference type="GO" id="GO:0003677">
    <property type="term" value="F:DNA binding"/>
    <property type="evidence" value="ECO:0007669"/>
    <property type="project" value="TreeGrafter"/>
</dbReference>
<dbReference type="Proteomes" id="UP000001745">
    <property type="component" value="Unassembled WGS sequence"/>
</dbReference>
<organism evidence="2 3">
    <name type="scientific">Talaromyces stipitatus (strain ATCC 10500 / CBS 375.48 / QM 6759 / NRRL 1006)</name>
    <name type="common">Penicillium stipitatum</name>
    <dbReference type="NCBI Taxonomy" id="441959"/>
    <lineage>
        <taxon>Eukaryota</taxon>
        <taxon>Fungi</taxon>
        <taxon>Dikarya</taxon>
        <taxon>Ascomycota</taxon>
        <taxon>Pezizomycotina</taxon>
        <taxon>Eurotiomycetes</taxon>
        <taxon>Eurotiomycetidae</taxon>
        <taxon>Eurotiales</taxon>
        <taxon>Trichocomaceae</taxon>
        <taxon>Talaromyces</taxon>
        <taxon>Talaromyces sect. Talaromyces</taxon>
    </lineage>
</organism>
<evidence type="ECO:0000313" key="3">
    <source>
        <dbReference type="Proteomes" id="UP000001745"/>
    </source>
</evidence>
<feature type="domain" description="DDE-1" evidence="1">
    <location>
        <begin position="85"/>
        <end position="220"/>
    </location>
</feature>
<evidence type="ECO:0000259" key="1">
    <source>
        <dbReference type="Pfam" id="PF03184"/>
    </source>
</evidence>
<dbReference type="InterPro" id="IPR004875">
    <property type="entry name" value="DDE_SF_endonuclease_dom"/>
</dbReference>
<dbReference type="PANTHER" id="PTHR19303:SF74">
    <property type="entry name" value="POGO TRANSPOSABLE ELEMENT WITH KRAB DOMAIN"/>
    <property type="match status" value="1"/>
</dbReference>
<dbReference type="PhylomeDB" id="B8MU94"/>
<dbReference type="VEuPathDB" id="FungiDB:TSTA_107890"/>
<dbReference type="Pfam" id="PF03184">
    <property type="entry name" value="DDE_1"/>
    <property type="match status" value="1"/>
</dbReference>
<protein>
    <recommendedName>
        <fullName evidence="1">DDE-1 domain-containing protein</fullName>
    </recommendedName>
</protein>
<proteinExistence type="predicted"/>
<dbReference type="RefSeq" id="XP_002488354.1">
    <property type="nucleotide sequence ID" value="XM_002488309.1"/>
</dbReference>
<keyword evidence="3" id="KW-1185">Reference proteome</keyword>
<dbReference type="GO" id="GO:0005634">
    <property type="term" value="C:nucleus"/>
    <property type="evidence" value="ECO:0007669"/>
    <property type="project" value="TreeGrafter"/>
</dbReference>
<sequence length="440" mass="51115">MWTYDFQDRLPEKYERTASEHYGEIERWFINLKIAIQDYKIRPQNLWNFDETGFIVGRGKDEAVITAYPKTSKRVSSLSSRESITVVECINAKGKIIPPLLIPKGKVHMEEWYSHIKDDDWLVTPTEHRFITDEIAFEWLQHFHHFTKPPELGPPWRLLLMDNHTTHLTMQFVEYCEIFHIRPFRFPAHSTHFLQPLDGVPFQQYKHVHGRVVNKVARLAGFDFDKNDFFEELHDIRLKTFTNRTIRNGWRERGNWPINPSLILDKMPSPEEAFEAMVAEGDTLKIHGESDDTIPSSPTTKSISPPSTAAALRRYINKIEKSIDGIKNILDEASPGLSRRIKVVNQGSFTLAELSDLHRESFAKVRATAERKNKKTTKRQVKTSGALYVKDANRLIKRRHDGDLLRIHKRHVFGAEELAEEQASTELQDLSFFIDTMGSR</sequence>